<dbReference type="STRING" id="1005928.SAMN04487859_10869"/>
<proteinExistence type="predicted"/>
<feature type="domain" description="DUF4357" evidence="1">
    <location>
        <begin position="232"/>
        <end position="284"/>
    </location>
</feature>
<keyword evidence="3" id="KW-1185">Reference proteome</keyword>
<dbReference type="EMBL" id="FOVP01000008">
    <property type="protein sequence ID" value="SFN75267.1"/>
    <property type="molecule type" value="Genomic_DNA"/>
</dbReference>
<dbReference type="InterPro" id="IPR025579">
    <property type="entry name" value="DUF4357"/>
</dbReference>
<dbReference type="CDD" id="cd10447">
    <property type="entry name" value="GIY-YIG_unchar_2"/>
    <property type="match status" value="1"/>
</dbReference>
<dbReference type="RefSeq" id="WP_218145656.1">
    <property type="nucleotide sequence ID" value="NZ_FOVP01000008.1"/>
</dbReference>
<name>A0A1I5BKS0_9RHOB</name>
<accession>A0A1I5BKS0</accession>
<gene>
    <name evidence="2" type="ORF">SAMN04487859_10869</name>
</gene>
<protein>
    <recommendedName>
        <fullName evidence="1">DUF4357 domain-containing protein</fullName>
    </recommendedName>
</protein>
<dbReference type="Proteomes" id="UP000198599">
    <property type="component" value="Unassembled WGS sequence"/>
</dbReference>
<dbReference type="Pfam" id="PF14267">
    <property type="entry name" value="DUF4357"/>
    <property type="match status" value="1"/>
</dbReference>
<organism evidence="2 3">
    <name type="scientific">Roseovarius lutimaris</name>
    <dbReference type="NCBI Taxonomy" id="1005928"/>
    <lineage>
        <taxon>Bacteria</taxon>
        <taxon>Pseudomonadati</taxon>
        <taxon>Pseudomonadota</taxon>
        <taxon>Alphaproteobacteria</taxon>
        <taxon>Rhodobacterales</taxon>
        <taxon>Roseobacteraceae</taxon>
        <taxon>Roseovarius</taxon>
    </lineage>
</organism>
<dbReference type="AlphaFoldDB" id="A0A1I5BKS0"/>
<reference evidence="3" key="1">
    <citation type="submission" date="2016-10" db="EMBL/GenBank/DDBJ databases">
        <authorList>
            <person name="Varghese N."/>
            <person name="Submissions S."/>
        </authorList>
    </citation>
    <scope>NUCLEOTIDE SEQUENCE [LARGE SCALE GENOMIC DNA]</scope>
    <source>
        <strain evidence="3">DSM 28463</strain>
    </source>
</reference>
<sequence>MSIKGRSLQLFFIDGRPDGMLTAEVFNWTGHVLRSPRTQLKEALSRSEVKHTGVYILLGEKGGRPLAYIGEAEEISTRLINHAANKDWWETVIAVTTAADNLHKAHVKYLESRLVEIAKSVSATSLENANIPARSSLSEADIANMESFLETLQMVLPAIRVDLFLDKSRATTAEDNKAIAETVVFEIASPRIGVNAVAHLKDGEMIVQAGSLARSSWVGDTKSKTHYHKLFEELCEIGILVASGDHSRFTKDYAFSSPSAAGAIVNGRSTNGRTAWKLVNDGRTYAEWEAAQLERSIGE</sequence>
<evidence type="ECO:0000313" key="2">
    <source>
        <dbReference type="EMBL" id="SFN75267.1"/>
    </source>
</evidence>
<evidence type="ECO:0000313" key="3">
    <source>
        <dbReference type="Proteomes" id="UP000198599"/>
    </source>
</evidence>
<evidence type="ECO:0000259" key="1">
    <source>
        <dbReference type="Pfam" id="PF14267"/>
    </source>
</evidence>